<organism evidence="6 7">
    <name type="scientific">Phaeospirillum tilakii</name>
    <dbReference type="NCBI Taxonomy" id="741673"/>
    <lineage>
        <taxon>Bacteria</taxon>
        <taxon>Pseudomonadati</taxon>
        <taxon>Pseudomonadota</taxon>
        <taxon>Alphaproteobacteria</taxon>
        <taxon>Rhodospirillales</taxon>
        <taxon>Rhodospirillaceae</taxon>
        <taxon>Phaeospirillum</taxon>
    </lineage>
</organism>
<dbReference type="SUPFAM" id="SSF55331">
    <property type="entry name" value="Tautomerase/MIF"/>
    <property type="match status" value="1"/>
</dbReference>
<name>A0ABW5CAC4_9PROT</name>
<dbReference type="NCBIfam" id="TIGR00013">
    <property type="entry name" value="taut"/>
    <property type="match status" value="1"/>
</dbReference>
<feature type="region of interest" description="Disordered" evidence="4">
    <location>
        <begin position="57"/>
        <end position="76"/>
    </location>
</feature>
<dbReference type="InterPro" id="IPR004370">
    <property type="entry name" value="4-OT-like_dom"/>
</dbReference>
<dbReference type="Proteomes" id="UP001597296">
    <property type="component" value="Unassembled WGS sequence"/>
</dbReference>
<dbReference type="Pfam" id="PF01361">
    <property type="entry name" value="Tautomerase"/>
    <property type="match status" value="1"/>
</dbReference>
<reference evidence="7" key="1">
    <citation type="journal article" date="2019" name="Int. J. Syst. Evol. Microbiol.">
        <title>The Global Catalogue of Microorganisms (GCM) 10K type strain sequencing project: providing services to taxonomists for standard genome sequencing and annotation.</title>
        <authorList>
            <consortium name="The Broad Institute Genomics Platform"/>
            <consortium name="The Broad Institute Genome Sequencing Center for Infectious Disease"/>
            <person name="Wu L."/>
            <person name="Ma J."/>
        </authorList>
    </citation>
    <scope>NUCLEOTIDE SEQUENCE [LARGE SCALE GENOMIC DNA]</scope>
    <source>
        <strain evidence="7">KCTC 15012</strain>
    </source>
</reference>
<evidence type="ECO:0000259" key="5">
    <source>
        <dbReference type="Pfam" id="PF01361"/>
    </source>
</evidence>
<evidence type="ECO:0000313" key="6">
    <source>
        <dbReference type="EMBL" id="MFD2233808.1"/>
    </source>
</evidence>
<dbReference type="InterPro" id="IPR018191">
    <property type="entry name" value="4-OT"/>
</dbReference>
<dbReference type="PANTHER" id="PTHR35530">
    <property type="entry name" value="TAUTOMERASE-RELATED"/>
    <property type="match status" value="1"/>
</dbReference>
<dbReference type="Gene3D" id="3.30.429.10">
    <property type="entry name" value="Macrophage Migration Inhibitory Factor"/>
    <property type="match status" value="1"/>
</dbReference>
<gene>
    <name evidence="6" type="ORF">ACFSNB_08325</name>
</gene>
<proteinExistence type="inferred from homology"/>
<dbReference type="RefSeq" id="WP_377315707.1">
    <property type="nucleotide sequence ID" value="NZ_JBHUIY010000013.1"/>
</dbReference>
<evidence type="ECO:0000256" key="3">
    <source>
        <dbReference type="RuleBase" id="RU362032"/>
    </source>
</evidence>
<comment type="caution">
    <text evidence="6">The sequence shown here is derived from an EMBL/GenBank/DDBJ whole genome shotgun (WGS) entry which is preliminary data.</text>
</comment>
<keyword evidence="2 3" id="KW-0413">Isomerase</keyword>
<evidence type="ECO:0000256" key="2">
    <source>
        <dbReference type="ARBA" id="ARBA00023235"/>
    </source>
</evidence>
<dbReference type="EC" id="5.3.2.-" evidence="3"/>
<comment type="similarity">
    <text evidence="1 3">Belongs to the 4-oxalocrotonate tautomerase family.</text>
</comment>
<evidence type="ECO:0000256" key="1">
    <source>
        <dbReference type="ARBA" id="ARBA00006723"/>
    </source>
</evidence>
<evidence type="ECO:0000313" key="7">
    <source>
        <dbReference type="Proteomes" id="UP001597296"/>
    </source>
</evidence>
<protein>
    <recommendedName>
        <fullName evidence="3">Tautomerase</fullName>
        <ecNumber evidence="3">5.3.2.-</ecNumber>
    </recommendedName>
</protein>
<keyword evidence="7" id="KW-1185">Reference proteome</keyword>
<dbReference type="PANTHER" id="PTHR35530:SF1">
    <property type="entry name" value="2-HYDROXYMUCONATE TAUTOMERASE"/>
    <property type="match status" value="1"/>
</dbReference>
<feature type="domain" description="4-oxalocrotonate tautomerase-like" evidence="5">
    <location>
        <begin position="2"/>
        <end position="60"/>
    </location>
</feature>
<accession>A0ABW5CAC4</accession>
<dbReference type="EMBL" id="JBHUIY010000013">
    <property type="protein sequence ID" value="MFD2233808.1"/>
    <property type="molecule type" value="Genomic_DNA"/>
</dbReference>
<evidence type="ECO:0000256" key="4">
    <source>
        <dbReference type="SAM" id="MobiDB-lite"/>
    </source>
</evidence>
<sequence length="76" mass="8367">MPVVSIRIGRGRPVETKRRLAAAVTRAVADSLDVPAEWVTVLIEEYDRDNWATGGELHSDRFGPGFGRDGTGREET</sequence>
<dbReference type="InterPro" id="IPR014347">
    <property type="entry name" value="Tautomerase/MIF_sf"/>
</dbReference>